<dbReference type="InterPro" id="IPR036942">
    <property type="entry name" value="Beta-barrel_TonB_sf"/>
</dbReference>
<dbReference type="OrthoDB" id="8732650at2"/>
<evidence type="ECO:0000256" key="12">
    <source>
        <dbReference type="ARBA" id="ARBA00023170"/>
    </source>
</evidence>
<dbReference type="SUPFAM" id="SSF56935">
    <property type="entry name" value="Porins"/>
    <property type="match status" value="1"/>
</dbReference>
<dbReference type="AlphaFoldDB" id="A0A1N6KW42"/>
<feature type="chain" id="PRO_5012275066" evidence="17">
    <location>
        <begin position="42"/>
        <end position="755"/>
    </location>
</feature>
<evidence type="ECO:0000256" key="2">
    <source>
        <dbReference type="ARBA" id="ARBA00009810"/>
    </source>
</evidence>
<dbReference type="PANTHER" id="PTHR32552:SF82">
    <property type="entry name" value="FCUA PROTEIN"/>
    <property type="match status" value="1"/>
</dbReference>
<comment type="similarity">
    <text evidence="2 14 16">Belongs to the TonB-dependent receptor family.</text>
</comment>
<dbReference type="RefSeq" id="WP_074300001.1">
    <property type="nucleotide sequence ID" value="NZ_FSRU01000002.1"/>
</dbReference>
<keyword evidence="3 14" id="KW-0813">Transport</keyword>
<evidence type="ECO:0000256" key="5">
    <source>
        <dbReference type="ARBA" id="ARBA00022496"/>
    </source>
</evidence>
<evidence type="ECO:0000256" key="1">
    <source>
        <dbReference type="ARBA" id="ARBA00004571"/>
    </source>
</evidence>
<keyword evidence="12" id="KW-0675">Receptor</keyword>
<dbReference type="InterPro" id="IPR012910">
    <property type="entry name" value="Plug_dom"/>
</dbReference>
<dbReference type="PANTHER" id="PTHR32552">
    <property type="entry name" value="FERRICHROME IRON RECEPTOR-RELATED"/>
    <property type="match status" value="1"/>
</dbReference>
<evidence type="ECO:0000259" key="19">
    <source>
        <dbReference type="Pfam" id="PF07715"/>
    </source>
</evidence>
<protein>
    <submittedName>
        <fullName evidence="20">Iron complex outermembrane recepter protein</fullName>
    </submittedName>
</protein>
<feature type="signal peptide" evidence="17">
    <location>
        <begin position="1"/>
        <end position="41"/>
    </location>
</feature>
<feature type="short sequence motif" description="TonB C-terminal box" evidence="15">
    <location>
        <begin position="738"/>
        <end position="755"/>
    </location>
</feature>
<dbReference type="Pfam" id="PF00593">
    <property type="entry name" value="TonB_dep_Rec_b-barrel"/>
    <property type="match status" value="1"/>
</dbReference>
<feature type="domain" description="TonB-dependent receptor-like beta-barrel" evidence="18">
    <location>
        <begin position="296"/>
        <end position="725"/>
    </location>
</feature>
<gene>
    <name evidence="20" type="ORF">SAMN05444165_4936</name>
</gene>
<organism evidence="20 21">
    <name type="scientific">Paraburkholderia phenazinium</name>
    <dbReference type="NCBI Taxonomy" id="60549"/>
    <lineage>
        <taxon>Bacteria</taxon>
        <taxon>Pseudomonadati</taxon>
        <taxon>Pseudomonadota</taxon>
        <taxon>Betaproteobacteria</taxon>
        <taxon>Burkholderiales</taxon>
        <taxon>Burkholderiaceae</taxon>
        <taxon>Paraburkholderia</taxon>
    </lineage>
</organism>
<dbReference type="NCBIfam" id="TIGR01783">
    <property type="entry name" value="TonB-siderophor"/>
    <property type="match status" value="1"/>
</dbReference>
<name>A0A1N6KW42_9BURK</name>
<evidence type="ECO:0000256" key="7">
    <source>
        <dbReference type="ARBA" id="ARBA00022729"/>
    </source>
</evidence>
<keyword evidence="21" id="KW-1185">Reference proteome</keyword>
<dbReference type="InterPro" id="IPR000531">
    <property type="entry name" value="Beta-barrel_TonB"/>
</dbReference>
<dbReference type="CDD" id="cd01347">
    <property type="entry name" value="ligand_gated_channel"/>
    <property type="match status" value="1"/>
</dbReference>
<keyword evidence="13 14" id="KW-0998">Cell outer membrane</keyword>
<evidence type="ECO:0000256" key="15">
    <source>
        <dbReference type="PROSITE-ProRule" id="PRU10144"/>
    </source>
</evidence>
<dbReference type="GO" id="GO:0009279">
    <property type="term" value="C:cell outer membrane"/>
    <property type="evidence" value="ECO:0007669"/>
    <property type="project" value="UniProtKB-SubCell"/>
</dbReference>
<dbReference type="Pfam" id="PF07715">
    <property type="entry name" value="Plug"/>
    <property type="match status" value="1"/>
</dbReference>
<proteinExistence type="inferred from homology"/>
<keyword evidence="4 14" id="KW-1134">Transmembrane beta strand</keyword>
<dbReference type="EMBL" id="FSRU01000002">
    <property type="protein sequence ID" value="SIO60616.1"/>
    <property type="molecule type" value="Genomic_DNA"/>
</dbReference>
<dbReference type="Gene3D" id="2.40.170.20">
    <property type="entry name" value="TonB-dependent receptor, beta-barrel domain"/>
    <property type="match status" value="1"/>
</dbReference>
<keyword evidence="7 17" id="KW-0732">Signal</keyword>
<evidence type="ECO:0000256" key="14">
    <source>
        <dbReference type="PROSITE-ProRule" id="PRU01360"/>
    </source>
</evidence>
<evidence type="ECO:0000256" key="8">
    <source>
        <dbReference type="ARBA" id="ARBA00023004"/>
    </source>
</evidence>
<keyword evidence="5" id="KW-0410">Iron transport</keyword>
<dbReference type="GO" id="GO:0015891">
    <property type="term" value="P:siderophore transport"/>
    <property type="evidence" value="ECO:0007669"/>
    <property type="project" value="InterPro"/>
</dbReference>
<evidence type="ECO:0000256" key="13">
    <source>
        <dbReference type="ARBA" id="ARBA00023237"/>
    </source>
</evidence>
<evidence type="ECO:0000256" key="3">
    <source>
        <dbReference type="ARBA" id="ARBA00022448"/>
    </source>
</evidence>
<dbReference type="Gene3D" id="2.170.130.10">
    <property type="entry name" value="TonB-dependent receptor, plug domain"/>
    <property type="match status" value="1"/>
</dbReference>
<keyword evidence="10 16" id="KW-0798">TonB box</keyword>
<keyword evidence="8" id="KW-0408">Iron</keyword>
<evidence type="ECO:0000256" key="16">
    <source>
        <dbReference type="RuleBase" id="RU003357"/>
    </source>
</evidence>
<dbReference type="InterPro" id="IPR039426">
    <property type="entry name" value="TonB-dep_rcpt-like"/>
</dbReference>
<dbReference type="GO" id="GO:0038023">
    <property type="term" value="F:signaling receptor activity"/>
    <property type="evidence" value="ECO:0007669"/>
    <property type="project" value="InterPro"/>
</dbReference>
<evidence type="ECO:0000256" key="4">
    <source>
        <dbReference type="ARBA" id="ARBA00022452"/>
    </source>
</evidence>
<evidence type="ECO:0000313" key="20">
    <source>
        <dbReference type="EMBL" id="SIO60616.1"/>
    </source>
</evidence>
<dbReference type="GO" id="GO:0015344">
    <property type="term" value="F:siderophore uptake transmembrane transporter activity"/>
    <property type="evidence" value="ECO:0007669"/>
    <property type="project" value="TreeGrafter"/>
</dbReference>
<evidence type="ECO:0000259" key="18">
    <source>
        <dbReference type="Pfam" id="PF00593"/>
    </source>
</evidence>
<evidence type="ECO:0000256" key="11">
    <source>
        <dbReference type="ARBA" id="ARBA00023136"/>
    </source>
</evidence>
<dbReference type="Proteomes" id="UP000185151">
    <property type="component" value="Unassembled WGS sequence"/>
</dbReference>
<evidence type="ECO:0000256" key="10">
    <source>
        <dbReference type="ARBA" id="ARBA00023077"/>
    </source>
</evidence>
<feature type="domain" description="TonB-dependent receptor plug" evidence="19">
    <location>
        <begin position="112"/>
        <end position="210"/>
    </location>
</feature>
<sequence length="755" mass="80443">MTSSRLARFPRQRVAPLAAAVRRAFPLIALPLASLAVNAYADGSPTAAGAATGTSTNTSTASGTAAAAKEGALPTIAVNASATALPGDLSPAYAGGQVATGAQVGVLGKQKIIDLPFSMTSYTSRLIEDQQAHTLADVVANDPAVRSAYGFGNFSENYIIRGFEVDANDVALNGLYGVTPRQLVDTGALERVDIFKGANAFENGAAPGGTGIGGNINLETKTADDKPLTRVTVEGSASGQLGTHIDVGRRFGDNDQFGIRVNQTVEGGSTSIQDEDRSTQQTALSLDYRGSKLRLYGDFIYQKQHVTDGRPVVYDTSSIIPPLPSASYNYGQSWSYSDMEDTIGMVRAEYDFAPNWTVYASGGVRHTDEHGDYASPTYGPDGATTSYRMGVPYKEDAQSAEVGVRGQLWTGPVSHAINLAALVNRIQADAAYDLGSSFSTSLYNTVQVPRPATYFTSGDFAAPGIVSSTLMRSVALSDTLGFFDNRFLFTVGVRHQNILENGYAYGTGVQDSSYNESATTPVFGAVYKILPNLSVYANRSESLTEGGTAPSDALNAGAVLAPYRAKQIEAGIKYDATNYGAALAVYEIKQPVAYTDATTMIYATDGTQRHRGVELSAYGEPIKGLRVLGGVSYIDAQLQNTDGGTYNGNRPIGVPAWTFNANLEYDLPQVPGVTLMARAIYTGKQYLDEANTLPLASWTRFDLGARYKTQVFRHDTTLRLMVTNVANRAYWSSALGGYLTEGAPRTAWFSVSTDF</sequence>
<evidence type="ECO:0000313" key="21">
    <source>
        <dbReference type="Proteomes" id="UP000185151"/>
    </source>
</evidence>
<evidence type="ECO:0000256" key="6">
    <source>
        <dbReference type="ARBA" id="ARBA00022692"/>
    </source>
</evidence>
<dbReference type="PROSITE" id="PS01156">
    <property type="entry name" value="TONB_DEPENDENT_REC_2"/>
    <property type="match status" value="1"/>
</dbReference>
<dbReference type="InterPro" id="IPR037066">
    <property type="entry name" value="Plug_dom_sf"/>
</dbReference>
<evidence type="ECO:0000256" key="17">
    <source>
        <dbReference type="SAM" id="SignalP"/>
    </source>
</evidence>
<reference evidence="20 21" key="1">
    <citation type="submission" date="2016-11" db="EMBL/GenBank/DDBJ databases">
        <authorList>
            <person name="Jaros S."/>
            <person name="Januszkiewicz K."/>
            <person name="Wedrychowicz H."/>
        </authorList>
    </citation>
    <scope>NUCLEOTIDE SEQUENCE [LARGE SCALE GENOMIC DNA]</scope>
    <source>
        <strain evidence="20 21">GAS95</strain>
    </source>
</reference>
<dbReference type="InterPro" id="IPR010917">
    <property type="entry name" value="TonB_rcpt_CS"/>
</dbReference>
<keyword evidence="9" id="KW-0406">Ion transport</keyword>
<evidence type="ECO:0000256" key="9">
    <source>
        <dbReference type="ARBA" id="ARBA00023065"/>
    </source>
</evidence>
<keyword evidence="6 14" id="KW-0812">Transmembrane</keyword>
<accession>A0A1N6KW42</accession>
<dbReference type="PROSITE" id="PS52016">
    <property type="entry name" value="TONB_DEPENDENT_REC_3"/>
    <property type="match status" value="1"/>
</dbReference>
<dbReference type="InterPro" id="IPR010105">
    <property type="entry name" value="TonB_sidphr_rcpt"/>
</dbReference>
<keyword evidence="11 14" id="KW-0472">Membrane</keyword>
<comment type="subcellular location">
    <subcellularLocation>
        <location evidence="1 14">Cell outer membrane</location>
        <topology evidence="1 14">Multi-pass membrane protein</topology>
    </subcellularLocation>
</comment>